<feature type="region of interest" description="Disordered" evidence="1">
    <location>
        <begin position="1"/>
        <end position="50"/>
    </location>
</feature>
<protein>
    <submittedName>
        <fullName evidence="2">Uncharacterized protein</fullName>
    </submittedName>
</protein>
<proteinExistence type="predicted"/>
<organism evidence="2">
    <name type="scientific">Arundo donax</name>
    <name type="common">Giant reed</name>
    <name type="synonym">Donax arundinaceus</name>
    <dbReference type="NCBI Taxonomy" id="35708"/>
    <lineage>
        <taxon>Eukaryota</taxon>
        <taxon>Viridiplantae</taxon>
        <taxon>Streptophyta</taxon>
        <taxon>Embryophyta</taxon>
        <taxon>Tracheophyta</taxon>
        <taxon>Spermatophyta</taxon>
        <taxon>Magnoliopsida</taxon>
        <taxon>Liliopsida</taxon>
        <taxon>Poales</taxon>
        <taxon>Poaceae</taxon>
        <taxon>PACMAD clade</taxon>
        <taxon>Arundinoideae</taxon>
        <taxon>Arundineae</taxon>
        <taxon>Arundo</taxon>
    </lineage>
</organism>
<evidence type="ECO:0000313" key="2">
    <source>
        <dbReference type="EMBL" id="JAD67829.1"/>
    </source>
</evidence>
<dbReference type="EMBL" id="GBRH01230066">
    <property type="protein sequence ID" value="JAD67829.1"/>
    <property type="molecule type" value="Transcribed_RNA"/>
</dbReference>
<name>A0A0A9BUU7_ARUDO</name>
<reference evidence="2" key="2">
    <citation type="journal article" date="2015" name="Data Brief">
        <title>Shoot transcriptome of the giant reed, Arundo donax.</title>
        <authorList>
            <person name="Barrero R.A."/>
            <person name="Guerrero F.D."/>
            <person name="Moolhuijzen P."/>
            <person name="Goolsby J.A."/>
            <person name="Tidwell J."/>
            <person name="Bellgard S.E."/>
            <person name="Bellgard M.I."/>
        </authorList>
    </citation>
    <scope>NUCLEOTIDE SEQUENCE</scope>
    <source>
        <tissue evidence="2">Shoot tissue taken approximately 20 cm above the soil surface</tissue>
    </source>
</reference>
<evidence type="ECO:0000256" key="1">
    <source>
        <dbReference type="SAM" id="MobiDB-lite"/>
    </source>
</evidence>
<sequence length="81" mass="9397">MCNVNRYKRNDGCEDEDDASANARNKKKKKKSDGVSGTDKQDTSPNGEKKRRVPALVMWYLLVIQRLKRFYSNPREAELMC</sequence>
<dbReference type="AlphaFoldDB" id="A0A0A9BUU7"/>
<accession>A0A0A9BUU7</accession>
<reference evidence="2" key="1">
    <citation type="submission" date="2014-09" db="EMBL/GenBank/DDBJ databases">
        <authorList>
            <person name="Magalhaes I.L.F."/>
            <person name="Oliveira U."/>
            <person name="Santos F.R."/>
            <person name="Vidigal T.H.D.A."/>
            <person name="Brescovit A.D."/>
            <person name="Santos A.J."/>
        </authorList>
    </citation>
    <scope>NUCLEOTIDE SEQUENCE</scope>
    <source>
        <tissue evidence="2">Shoot tissue taken approximately 20 cm above the soil surface</tissue>
    </source>
</reference>